<sequence length="112" mass="13240">MVYDLEGLLLCFFSFPMSYTISRDSASLKWWLSCFLVLSQTIIDTREYVRWCLSSICSFLVDFWISGTFPFSGERDTIQRLFFLCYGSDRYPGIPNIRRDDGTSKPTYHYYD</sequence>
<evidence type="ECO:0000313" key="1">
    <source>
        <dbReference type="EMBL" id="PSR99126.1"/>
    </source>
</evidence>
<evidence type="ECO:0000313" key="2">
    <source>
        <dbReference type="Proteomes" id="UP000241462"/>
    </source>
</evidence>
<keyword evidence="2" id="KW-1185">Reference proteome</keyword>
<dbReference type="Proteomes" id="UP000241462">
    <property type="component" value="Unassembled WGS sequence"/>
</dbReference>
<reference evidence="1 2" key="1">
    <citation type="journal article" date="2018" name="Mycol. Prog.">
        <title>Coniella lustricola, a new species from submerged detritus.</title>
        <authorList>
            <person name="Raudabaugh D.B."/>
            <person name="Iturriaga T."/>
            <person name="Carver A."/>
            <person name="Mondo S."/>
            <person name="Pangilinan J."/>
            <person name="Lipzen A."/>
            <person name="He G."/>
            <person name="Amirebrahimi M."/>
            <person name="Grigoriev I.V."/>
            <person name="Miller A.N."/>
        </authorList>
    </citation>
    <scope>NUCLEOTIDE SEQUENCE [LARGE SCALE GENOMIC DNA]</scope>
    <source>
        <strain evidence="1 2">B22-T-1</strain>
    </source>
</reference>
<protein>
    <submittedName>
        <fullName evidence="1">Uncharacterized protein</fullName>
    </submittedName>
</protein>
<dbReference type="AlphaFoldDB" id="A0A2T3AI64"/>
<name>A0A2T3AI64_9PEZI</name>
<proteinExistence type="predicted"/>
<accession>A0A2T3AI64</accession>
<organism evidence="1 2">
    <name type="scientific">Coniella lustricola</name>
    <dbReference type="NCBI Taxonomy" id="2025994"/>
    <lineage>
        <taxon>Eukaryota</taxon>
        <taxon>Fungi</taxon>
        <taxon>Dikarya</taxon>
        <taxon>Ascomycota</taxon>
        <taxon>Pezizomycotina</taxon>
        <taxon>Sordariomycetes</taxon>
        <taxon>Sordariomycetidae</taxon>
        <taxon>Diaporthales</taxon>
        <taxon>Schizoparmaceae</taxon>
        <taxon>Coniella</taxon>
    </lineage>
</organism>
<gene>
    <name evidence="1" type="ORF">BD289DRAFT_57185</name>
</gene>
<dbReference type="EMBL" id="KZ678386">
    <property type="protein sequence ID" value="PSR99126.1"/>
    <property type="molecule type" value="Genomic_DNA"/>
</dbReference>
<dbReference type="InParanoid" id="A0A2T3AI64"/>